<keyword evidence="1" id="KW-0456">Lyase</keyword>
<proteinExistence type="predicted"/>
<dbReference type="GO" id="GO:0016829">
    <property type="term" value="F:lyase activity"/>
    <property type="evidence" value="ECO:0007669"/>
    <property type="project" value="UniProtKB-KW"/>
</dbReference>
<evidence type="ECO:0000313" key="3">
    <source>
        <dbReference type="EMBL" id="KUH58350.1"/>
    </source>
</evidence>
<dbReference type="Gene3D" id="3.50.30.10">
    <property type="entry name" value="Phosphohistidine domain"/>
    <property type="match status" value="1"/>
</dbReference>
<gene>
    <name evidence="3" type="ORF">AUL39_04895</name>
</gene>
<keyword evidence="4" id="KW-1185">Reference proteome</keyword>
<evidence type="ECO:0000259" key="2">
    <source>
        <dbReference type="Pfam" id="PF01989"/>
    </source>
</evidence>
<evidence type="ECO:0000313" key="4">
    <source>
        <dbReference type="Proteomes" id="UP000054078"/>
    </source>
</evidence>
<dbReference type="InterPro" id="IPR002840">
    <property type="entry name" value="PMDh-S-like_dom"/>
</dbReference>
<name>A0A100YVA9_TRASO</name>
<dbReference type="SUPFAM" id="SSF52016">
    <property type="entry name" value="LeuD/IlvD-like"/>
    <property type="match status" value="1"/>
</dbReference>
<sequence>MAEKTFRGRVVVGGAVSAKALVSHGGFNTLASYQQPLILKNVKAPCSDQNNPDLYKKPLQGAAICLPQTIGSTTGGMVLMCACDMGAGPACMLFSKPIDPIAAAGAILSKNWTEHPFVVVDQLGDEFLDYVHDGMDVSVTEDGTVTITG</sequence>
<organism evidence="3 4">
    <name type="scientific">Tractidigestivibacter scatoligenes</name>
    <name type="common">Olsenella scatoligenes</name>
    <dbReference type="NCBI Taxonomy" id="1299998"/>
    <lineage>
        <taxon>Bacteria</taxon>
        <taxon>Bacillati</taxon>
        <taxon>Actinomycetota</taxon>
        <taxon>Coriobacteriia</taxon>
        <taxon>Coriobacteriales</taxon>
        <taxon>Atopobiaceae</taxon>
        <taxon>Tractidigestivibacter</taxon>
    </lineage>
</organism>
<dbReference type="Pfam" id="PF01989">
    <property type="entry name" value="AcnX_swivel_put"/>
    <property type="match status" value="1"/>
</dbReference>
<accession>A0A100YVA9</accession>
<dbReference type="AlphaFoldDB" id="A0A100YVA9"/>
<dbReference type="Proteomes" id="UP000054078">
    <property type="component" value="Unassembled WGS sequence"/>
</dbReference>
<dbReference type="EMBL" id="LOJF01000009">
    <property type="protein sequence ID" value="KUH58350.1"/>
    <property type="molecule type" value="Genomic_DNA"/>
</dbReference>
<dbReference type="OrthoDB" id="9815264at2"/>
<reference evidence="3 4" key="1">
    <citation type="submission" date="2015-12" db="EMBL/GenBank/DDBJ databases">
        <title>Draft Genome Sequence of Olsenella scatoligenes SK9K4T; a Producer of 3-Methylindole- (skatole) and 4-Methylphenol- (p-cresol) Isolated from Pig Feces.</title>
        <authorList>
            <person name="Li X."/>
            <person name="Borg B."/>
            <person name="Canibe N."/>
        </authorList>
    </citation>
    <scope>NUCLEOTIDE SEQUENCE [LARGE SCALE GENOMIC DNA]</scope>
    <source>
        <strain evidence="3 4">SK9K4</strain>
    </source>
</reference>
<comment type="caution">
    <text evidence="3">The sequence shown here is derived from an EMBL/GenBank/DDBJ whole genome shotgun (WGS) entry which is preliminary data.</text>
</comment>
<dbReference type="RefSeq" id="WP_059054307.1">
    <property type="nucleotide sequence ID" value="NZ_LOJF01000009.1"/>
</dbReference>
<feature type="domain" description="Phosphomevalonate dehydratase small subunit-like" evidence="2">
    <location>
        <begin position="49"/>
        <end position="109"/>
    </location>
</feature>
<dbReference type="STRING" id="1299998.AUL39_04895"/>
<evidence type="ECO:0000256" key="1">
    <source>
        <dbReference type="ARBA" id="ARBA00023239"/>
    </source>
</evidence>
<protein>
    <recommendedName>
        <fullName evidence="2">Phosphomevalonate dehydratase small subunit-like domain-containing protein</fullName>
    </recommendedName>
</protein>